<dbReference type="AlphaFoldDB" id="A0A2R6QPI2"/>
<sequence length="231" mass="24939">MGGGAMLTLPVAGSAAAVIDGGAPTTNLHSVSVNLPVSANCITPLRPFCSNNKFGESEPWIRLDRREDERASGSVSGAVPTRTEVEKAISDLQRQDVEELMMLFACSKQIPRFRMPTSGSIDKAAWDAMLNKNAVLNLRDSLGAGFCIEASHPKEGRPESSTSEEPDLATLLLNWILEITKAKVLELTEQFSSLVNTIFQPPDTKKVAAEITDDQLVDKLDPRCSSPLSSI</sequence>
<proteinExistence type="predicted"/>
<keyword evidence="2" id="KW-1185">Reference proteome</keyword>
<protein>
    <submittedName>
        <fullName evidence="1">DM7 family protein</fullName>
    </submittedName>
</protein>
<organism evidence="1 2">
    <name type="scientific">Actinidia chinensis var. chinensis</name>
    <name type="common">Chinese soft-hair kiwi</name>
    <dbReference type="NCBI Taxonomy" id="1590841"/>
    <lineage>
        <taxon>Eukaryota</taxon>
        <taxon>Viridiplantae</taxon>
        <taxon>Streptophyta</taxon>
        <taxon>Embryophyta</taxon>
        <taxon>Tracheophyta</taxon>
        <taxon>Spermatophyta</taxon>
        <taxon>Magnoliopsida</taxon>
        <taxon>eudicotyledons</taxon>
        <taxon>Gunneridae</taxon>
        <taxon>Pentapetalae</taxon>
        <taxon>asterids</taxon>
        <taxon>Ericales</taxon>
        <taxon>Actinidiaceae</taxon>
        <taxon>Actinidia</taxon>
    </lineage>
</organism>
<name>A0A2R6QPI2_ACTCC</name>
<gene>
    <name evidence="1" type="ORF">CEY00_Acc16114</name>
</gene>
<reference evidence="2" key="2">
    <citation type="journal article" date="2018" name="BMC Genomics">
        <title>A manually annotated Actinidia chinensis var. chinensis (kiwifruit) genome highlights the challenges associated with draft genomes and gene prediction in plants.</title>
        <authorList>
            <person name="Pilkington S.M."/>
            <person name="Crowhurst R."/>
            <person name="Hilario E."/>
            <person name="Nardozza S."/>
            <person name="Fraser L."/>
            <person name="Peng Y."/>
            <person name="Gunaseelan K."/>
            <person name="Simpson R."/>
            <person name="Tahir J."/>
            <person name="Deroles S.C."/>
            <person name="Templeton K."/>
            <person name="Luo Z."/>
            <person name="Davy M."/>
            <person name="Cheng C."/>
            <person name="McNeilage M."/>
            <person name="Scaglione D."/>
            <person name="Liu Y."/>
            <person name="Zhang Q."/>
            <person name="Datson P."/>
            <person name="De Silva N."/>
            <person name="Gardiner S.E."/>
            <person name="Bassett H."/>
            <person name="Chagne D."/>
            <person name="McCallum J."/>
            <person name="Dzierzon H."/>
            <person name="Deng C."/>
            <person name="Wang Y.Y."/>
            <person name="Barron L."/>
            <person name="Manako K."/>
            <person name="Bowen J."/>
            <person name="Foster T.M."/>
            <person name="Erridge Z.A."/>
            <person name="Tiffin H."/>
            <person name="Waite C.N."/>
            <person name="Davies K.M."/>
            <person name="Grierson E.P."/>
            <person name="Laing W.A."/>
            <person name="Kirk R."/>
            <person name="Chen X."/>
            <person name="Wood M."/>
            <person name="Montefiori M."/>
            <person name="Brummell D.A."/>
            <person name="Schwinn K.E."/>
            <person name="Catanach A."/>
            <person name="Fullerton C."/>
            <person name="Li D."/>
            <person name="Meiyalaghan S."/>
            <person name="Nieuwenhuizen N."/>
            <person name="Read N."/>
            <person name="Prakash R."/>
            <person name="Hunter D."/>
            <person name="Zhang H."/>
            <person name="McKenzie M."/>
            <person name="Knabel M."/>
            <person name="Harris A."/>
            <person name="Allan A.C."/>
            <person name="Gleave A."/>
            <person name="Chen A."/>
            <person name="Janssen B.J."/>
            <person name="Plunkett B."/>
            <person name="Ampomah-Dwamena C."/>
            <person name="Voogd C."/>
            <person name="Leif D."/>
            <person name="Lafferty D."/>
            <person name="Souleyre E.J.F."/>
            <person name="Varkonyi-Gasic E."/>
            <person name="Gambi F."/>
            <person name="Hanley J."/>
            <person name="Yao J.L."/>
            <person name="Cheung J."/>
            <person name="David K.M."/>
            <person name="Warren B."/>
            <person name="Marsh K."/>
            <person name="Snowden K.C."/>
            <person name="Lin-Wang K."/>
            <person name="Brian L."/>
            <person name="Martinez-Sanchez M."/>
            <person name="Wang M."/>
            <person name="Ileperuma N."/>
            <person name="Macnee N."/>
            <person name="Campin R."/>
            <person name="McAtee P."/>
            <person name="Drummond R.S.M."/>
            <person name="Espley R.V."/>
            <person name="Ireland H.S."/>
            <person name="Wu R."/>
            <person name="Atkinson R.G."/>
            <person name="Karunairetnam S."/>
            <person name="Bulley S."/>
            <person name="Chunkath S."/>
            <person name="Hanley Z."/>
            <person name="Storey R."/>
            <person name="Thrimawithana A.H."/>
            <person name="Thomson S."/>
            <person name="David C."/>
            <person name="Testolin R."/>
            <person name="Huang H."/>
            <person name="Hellens R.P."/>
            <person name="Schaffer R.J."/>
        </authorList>
    </citation>
    <scope>NUCLEOTIDE SEQUENCE [LARGE SCALE GENOMIC DNA]</scope>
    <source>
        <strain evidence="2">cv. Red5</strain>
    </source>
</reference>
<dbReference type="InParanoid" id="A0A2R6QPI2"/>
<comment type="caution">
    <text evidence="1">The sequence shown here is derived from an EMBL/GenBank/DDBJ whole genome shotgun (WGS) entry which is preliminary data.</text>
</comment>
<evidence type="ECO:0000313" key="1">
    <source>
        <dbReference type="EMBL" id="PSS11833.1"/>
    </source>
</evidence>
<dbReference type="OrthoDB" id="737041at2759"/>
<evidence type="ECO:0000313" key="2">
    <source>
        <dbReference type="Proteomes" id="UP000241394"/>
    </source>
</evidence>
<dbReference type="PANTHER" id="PTHR33625:SF2">
    <property type="entry name" value="POST-SET DOMAIN-CONTAINING PROTEIN"/>
    <property type="match status" value="1"/>
</dbReference>
<dbReference type="EMBL" id="NKQK01000014">
    <property type="protein sequence ID" value="PSS11833.1"/>
    <property type="molecule type" value="Genomic_DNA"/>
</dbReference>
<dbReference type="PANTHER" id="PTHR33625">
    <property type="entry name" value="OS08G0179900 PROTEIN"/>
    <property type="match status" value="1"/>
</dbReference>
<accession>A0A2R6QPI2</accession>
<dbReference type="Proteomes" id="UP000241394">
    <property type="component" value="Chromosome LG14"/>
</dbReference>
<reference evidence="1 2" key="1">
    <citation type="submission" date="2017-07" db="EMBL/GenBank/DDBJ databases">
        <title>An improved, manually edited Actinidia chinensis var. chinensis (kiwifruit) genome highlights the challenges associated with draft genomes and gene prediction in plants.</title>
        <authorList>
            <person name="Pilkington S."/>
            <person name="Crowhurst R."/>
            <person name="Hilario E."/>
            <person name="Nardozza S."/>
            <person name="Fraser L."/>
            <person name="Peng Y."/>
            <person name="Gunaseelan K."/>
            <person name="Simpson R."/>
            <person name="Tahir J."/>
            <person name="Deroles S."/>
            <person name="Templeton K."/>
            <person name="Luo Z."/>
            <person name="Davy M."/>
            <person name="Cheng C."/>
            <person name="Mcneilage M."/>
            <person name="Scaglione D."/>
            <person name="Liu Y."/>
            <person name="Zhang Q."/>
            <person name="Datson P."/>
            <person name="De Silva N."/>
            <person name="Gardiner S."/>
            <person name="Bassett H."/>
            <person name="Chagne D."/>
            <person name="Mccallum J."/>
            <person name="Dzierzon H."/>
            <person name="Deng C."/>
            <person name="Wang Y.-Y."/>
            <person name="Barron N."/>
            <person name="Manako K."/>
            <person name="Bowen J."/>
            <person name="Foster T."/>
            <person name="Erridge Z."/>
            <person name="Tiffin H."/>
            <person name="Waite C."/>
            <person name="Davies K."/>
            <person name="Grierson E."/>
            <person name="Laing W."/>
            <person name="Kirk R."/>
            <person name="Chen X."/>
            <person name="Wood M."/>
            <person name="Montefiori M."/>
            <person name="Brummell D."/>
            <person name="Schwinn K."/>
            <person name="Catanach A."/>
            <person name="Fullerton C."/>
            <person name="Li D."/>
            <person name="Meiyalaghan S."/>
            <person name="Nieuwenhuizen N."/>
            <person name="Read N."/>
            <person name="Prakash R."/>
            <person name="Hunter D."/>
            <person name="Zhang H."/>
            <person name="Mckenzie M."/>
            <person name="Knabel M."/>
            <person name="Harris A."/>
            <person name="Allan A."/>
            <person name="Chen A."/>
            <person name="Janssen B."/>
            <person name="Plunkett B."/>
            <person name="Dwamena C."/>
            <person name="Voogd C."/>
            <person name="Leif D."/>
            <person name="Lafferty D."/>
            <person name="Souleyre E."/>
            <person name="Varkonyi-Gasic E."/>
            <person name="Gambi F."/>
            <person name="Hanley J."/>
            <person name="Yao J.-L."/>
            <person name="Cheung J."/>
            <person name="David K."/>
            <person name="Warren B."/>
            <person name="Marsh K."/>
            <person name="Snowden K."/>
            <person name="Lin-Wang K."/>
            <person name="Brian L."/>
            <person name="Martinez-Sanchez M."/>
            <person name="Wang M."/>
            <person name="Ileperuma N."/>
            <person name="Macnee N."/>
            <person name="Campin R."/>
            <person name="Mcatee P."/>
            <person name="Drummond R."/>
            <person name="Espley R."/>
            <person name="Ireland H."/>
            <person name="Wu R."/>
            <person name="Atkinson R."/>
            <person name="Karunairetnam S."/>
            <person name="Bulley S."/>
            <person name="Chunkath S."/>
            <person name="Hanley Z."/>
            <person name="Storey R."/>
            <person name="Thrimawithana A."/>
            <person name="Thomson S."/>
            <person name="David C."/>
            <person name="Testolin R."/>
        </authorList>
    </citation>
    <scope>NUCLEOTIDE SEQUENCE [LARGE SCALE GENOMIC DNA]</scope>
    <source>
        <strain evidence="2">cv. Red5</strain>
        <tissue evidence="1">Young leaf</tissue>
    </source>
</reference>
<dbReference type="Gramene" id="PSS11833">
    <property type="protein sequence ID" value="PSS11833"/>
    <property type="gene ID" value="CEY00_Acc16114"/>
</dbReference>